<dbReference type="Gene3D" id="3.30.910.20">
    <property type="entry name" value="Skp domain"/>
    <property type="match status" value="1"/>
</dbReference>
<dbReference type="PANTHER" id="PTHR35089">
    <property type="entry name" value="CHAPERONE PROTEIN SKP"/>
    <property type="match status" value="1"/>
</dbReference>
<organism evidence="4 5">
    <name type="scientific">Leptospirillum ferriphilum YSK</name>
    <dbReference type="NCBI Taxonomy" id="1441628"/>
    <lineage>
        <taxon>Bacteria</taxon>
        <taxon>Pseudomonadati</taxon>
        <taxon>Nitrospirota</taxon>
        <taxon>Nitrospiria</taxon>
        <taxon>Nitrospirales</taxon>
        <taxon>Nitrospiraceae</taxon>
        <taxon>Leptospirillum</taxon>
    </lineage>
</organism>
<protein>
    <submittedName>
        <fullName evidence="4">Membrane protein</fullName>
    </submittedName>
</protein>
<name>A0A059XYT4_9BACT</name>
<dbReference type="Pfam" id="PF03938">
    <property type="entry name" value="OmpH"/>
    <property type="match status" value="1"/>
</dbReference>
<dbReference type="Proteomes" id="UP000027059">
    <property type="component" value="Chromosome"/>
</dbReference>
<evidence type="ECO:0000256" key="1">
    <source>
        <dbReference type="ARBA" id="ARBA00009091"/>
    </source>
</evidence>
<dbReference type="EMBL" id="CP007243">
    <property type="protein sequence ID" value="AIA30466.1"/>
    <property type="molecule type" value="Genomic_DNA"/>
</dbReference>
<dbReference type="PANTHER" id="PTHR35089:SF1">
    <property type="entry name" value="CHAPERONE PROTEIN SKP"/>
    <property type="match status" value="1"/>
</dbReference>
<reference evidence="4 5" key="2">
    <citation type="journal article" date="2015" name="Biomed. Res. Int.">
        <title>Effects of Arsenite Resistance on the Growth and Functional Gene Expression of Leptospirillum ferriphilum and Acidithiobacillus thiooxidans in Pure Culture and Coculture.</title>
        <authorList>
            <person name="Jiang H."/>
            <person name="Liang Y."/>
            <person name="Yin H."/>
            <person name="Xiao Y."/>
            <person name="Guo X."/>
            <person name="Xu Y."/>
            <person name="Hu Q."/>
            <person name="Liu H."/>
            <person name="Liu X."/>
        </authorList>
    </citation>
    <scope>NUCLEOTIDE SEQUENCE [LARGE SCALE GENOMIC DNA]</scope>
    <source>
        <strain evidence="4 5">YSK</strain>
    </source>
</reference>
<dbReference type="HOGENOM" id="CLU_1426427_0_0_0"/>
<dbReference type="GO" id="GO:0005829">
    <property type="term" value="C:cytosol"/>
    <property type="evidence" value="ECO:0007669"/>
    <property type="project" value="TreeGrafter"/>
</dbReference>
<evidence type="ECO:0000256" key="3">
    <source>
        <dbReference type="SAM" id="Coils"/>
    </source>
</evidence>
<feature type="coiled-coil region" evidence="3">
    <location>
        <begin position="59"/>
        <end position="126"/>
    </location>
</feature>
<dbReference type="InterPro" id="IPR005632">
    <property type="entry name" value="Chaperone_Skp"/>
</dbReference>
<accession>A0A059XYT4</accession>
<comment type="similarity">
    <text evidence="1">Belongs to the Skp family.</text>
</comment>
<dbReference type="AlphaFoldDB" id="A0A059XYT4"/>
<keyword evidence="5" id="KW-1185">Reference proteome</keyword>
<gene>
    <name evidence="4" type="ORF">Y981_05870</name>
</gene>
<evidence type="ECO:0000313" key="5">
    <source>
        <dbReference type="Proteomes" id="UP000027059"/>
    </source>
</evidence>
<reference evidence="5" key="1">
    <citation type="submission" date="2014-02" db="EMBL/GenBank/DDBJ databases">
        <title>Complete genome sequence and comparative genomic analysis of the nitrogen-fixing bacterium Leptospirillum ferriphilum YSK.</title>
        <authorList>
            <person name="Guo X."/>
            <person name="Yin H."/>
            <person name="Liang Y."/>
            <person name="Hu Q."/>
            <person name="Ma L."/>
            <person name="Xiao Y."/>
            <person name="Zhang X."/>
            <person name="Qiu G."/>
            <person name="Liu X."/>
        </authorList>
    </citation>
    <scope>NUCLEOTIDE SEQUENCE [LARGE SCALE GENOMIC DNA]</scope>
    <source>
        <strain evidence="5">YSK</strain>
    </source>
</reference>
<evidence type="ECO:0000313" key="4">
    <source>
        <dbReference type="EMBL" id="AIA30466.1"/>
    </source>
</evidence>
<dbReference type="GO" id="GO:0050821">
    <property type="term" value="P:protein stabilization"/>
    <property type="evidence" value="ECO:0007669"/>
    <property type="project" value="TreeGrafter"/>
</dbReference>
<dbReference type="InterPro" id="IPR024930">
    <property type="entry name" value="Skp_dom_sf"/>
</dbReference>
<dbReference type="GO" id="GO:0051082">
    <property type="term" value="F:unfolded protein binding"/>
    <property type="evidence" value="ECO:0007669"/>
    <property type="project" value="InterPro"/>
</dbReference>
<dbReference type="KEGG" id="lfp:Y981_05870"/>
<dbReference type="SMART" id="SM00935">
    <property type="entry name" value="OmpH"/>
    <property type="match status" value="1"/>
</dbReference>
<dbReference type="RefSeq" id="WP_014960953.1">
    <property type="nucleotide sequence ID" value="NZ_CP007243.1"/>
</dbReference>
<keyword evidence="2" id="KW-0732">Signal</keyword>
<proteinExistence type="inferred from homology"/>
<evidence type="ECO:0000256" key="2">
    <source>
        <dbReference type="ARBA" id="ARBA00022729"/>
    </source>
</evidence>
<dbReference type="SUPFAM" id="SSF111384">
    <property type="entry name" value="OmpH-like"/>
    <property type="match status" value="1"/>
</dbReference>
<dbReference type="OrthoDB" id="1524711at2"/>
<sequence>MNFERKSIKPLVFAVMIAVGLLFSGSFRSAEASDVVGVVDVLKAFRQTDLGKSIQSHLKEFEKKKAEGIQAERHELQAEQKRIQQQMGVISKDALKAKELSFQQKVQDYRKKLQKIQTEVASENAVEIRKFLDALSHATVAVGKRYGFQVVLAQHPIRIPMGPQPPSFSSPRILYMNPKADLTESVIQYINKNNPVGNGQ</sequence>
<keyword evidence="3" id="KW-0175">Coiled coil</keyword>